<evidence type="ECO:0000256" key="2">
    <source>
        <dbReference type="ARBA" id="ARBA00022448"/>
    </source>
</evidence>
<feature type="transmembrane region" description="Helical" evidence="9">
    <location>
        <begin position="43"/>
        <end position="62"/>
    </location>
</feature>
<feature type="transmembrane region" description="Helical" evidence="9">
    <location>
        <begin position="12"/>
        <end position="31"/>
    </location>
</feature>
<evidence type="ECO:0000313" key="12">
    <source>
        <dbReference type="Proteomes" id="UP001321486"/>
    </source>
</evidence>
<comment type="subcellular location">
    <subcellularLocation>
        <location evidence="1">Membrane</location>
        <topology evidence="1">Multi-pass membrane protein</topology>
    </subcellularLocation>
</comment>
<evidence type="ECO:0000256" key="9">
    <source>
        <dbReference type="SAM" id="Phobius"/>
    </source>
</evidence>
<dbReference type="GO" id="GO:0034220">
    <property type="term" value="P:monoatomic ion transmembrane transport"/>
    <property type="evidence" value="ECO:0007669"/>
    <property type="project" value="UniProtKB-KW"/>
</dbReference>
<dbReference type="EMBL" id="AP027732">
    <property type="protein sequence ID" value="BDZ48144.1"/>
    <property type="molecule type" value="Genomic_DNA"/>
</dbReference>
<feature type="transmembrane region" description="Helical" evidence="9">
    <location>
        <begin position="112"/>
        <end position="132"/>
    </location>
</feature>
<keyword evidence="7 11" id="KW-0407">Ion channel</keyword>
<gene>
    <name evidence="11" type="ORF">GCM10025867_03850</name>
</gene>
<feature type="transmembrane region" description="Helical" evidence="9">
    <location>
        <begin position="174"/>
        <end position="199"/>
    </location>
</feature>
<sequence>MTHARWRKISDWPLMAVSFIFLAAYSAEVIGNLSARGSRGFEYIIWGTWVVFAVDYLVNFLLVPNRWRWFVRHIPELLIVALPILRPLRLLRLLTLLAVLQRTAGRTFRGRVVTYVVGSAFLLVYVAALAVLDVERPAHGATITTFPVALWWAFVTITTVGYGDYTPVTIEGRMIAVALMLGGIALLGVVTATIASWIVERVALTEESAQAATRGDVFALSKQITELKAQLAAHSAALEDRTPPAASGGQPPPLPSALDARAAPPAGLSRSDQPAR</sequence>
<organism evidence="11 12">
    <name type="scientific">Frondihabitans sucicola</name>
    <dbReference type="NCBI Taxonomy" id="1268041"/>
    <lineage>
        <taxon>Bacteria</taxon>
        <taxon>Bacillati</taxon>
        <taxon>Actinomycetota</taxon>
        <taxon>Actinomycetes</taxon>
        <taxon>Micrococcales</taxon>
        <taxon>Microbacteriaceae</taxon>
        <taxon>Frondihabitans</taxon>
    </lineage>
</organism>
<dbReference type="InterPro" id="IPR028325">
    <property type="entry name" value="VG_K_chnl"/>
</dbReference>
<keyword evidence="5" id="KW-0406">Ion transport</keyword>
<keyword evidence="3 9" id="KW-0812">Transmembrane</keyword>
<dbReference type="RefSeq" id="WP_286345169.1">
    <property type="nucleotide sequence ID" value="NZ_AP027732.1"/>
</dbReference>
<dbReference type="Gene3D" id="1.20.5.110">
    <property type="match status" value="1"/>
</dbReference>
<evidence type="ECO:0000313" key="11">
    <source>
        <dbReference type="EMBL" id="BDZ48144.1"/>
    </source>
</evidence>
<dbReference type="SUPFAM" id="SSF81324">
    <property type="entry name" value="Voltage-gated potassium channels"/>
    <property type="match status" value="1"/>
</dbReference>
<dbReference type="Pfam" id="PF07885">
    <property type="entry name" value="Ion_trans_2"/>
    <property type="match status" value="1"/>
</dbReference>
<dbReference type="Gene3D" id="1.20.120.350">
    <property type="entry name" value="Voltage-gated potassium channels. Chain C"/>
    <property type="match status" value="1"/>
</dbReference>
<keyword evidence="4 9" id="KW-1133">Transmembrane helix</keyword>
<feature type="domain" description="Potassium channel" evidence="10">
    <location>
        <begin position="122"/>
        <end position="199"/>
    </location>
</feature>
<dbReference type="PANTHER" id="PTHR11537:SF254">
    <property type="entry name" value="POTASSIUM VOLTAGE-GATED CHANNEL PROTEIN SHAB"/>
    <property type="match status" value="1"/>
</dbReference>
<dbReference type="Gene3D" id="1.10.287.70">
    <property type="match status" value="1"/>
</dbReference>
<dbReference type="PANTHER" id="PTHR11537">
    <property type="entry name" value="VOLTAGE-GATED POTASSIUM CHANNEL"/>
    <property type="match status" value="1"/>
</dbReference>
<evidence type="ECO:0000256" key="8">
    <source>
        <dbReference type="SAM" id="MobiDB-lite"/>
    </source>
</evidence>
<evidence type="ECO:0000256" key="6">
    <source>
        <dbReference type="ARBA" id="ARBA00023136"/>
    </source>
</evidence>
<evidence type="ECO:0000256" key="1">
    <source>
        <dbReference type="ARBA" id="ARBA00004141"/>
    </source>
</evidence>
<reference evidence="12" key="1">
    <citation type="journal article" date="2019" name="Int. J. Syst. Evol. Microbiol.">
        <title>The Global Catalogue of Microorganisms (GCM) 10K type strain sequencing project: providing services to taxonomists for standard genome sequencing and annotation.</title>
        <authorList>
            <consortium name="The Broad Institute Genomics Platform"/>
            <consortium name="The Broad Institute Genome Sequencing Center for Infectious Disease"/>
            <person name="Wu L."/>
            <person name="Ma J."/>
        </authorList>
    </citation>
    <scope>NUCLEOTIDE SEQUENCE [LARGE SCALE GENOMIC DNA]</scope>
    <source>
        <strain evidence="12">NBRC 108728</strain>
    </source>
</reference>
<accession>A0ABN6XTC5</accession>
<keyword evidence="2" id="KW-0813">Transport</keyword>
<dbReference type="InterPro" id="IPR027359">
    <property type="entry name" value="Volt_channel_dom_sf"/>
</dbReference>
<keyword evidence="6 9" id="KW-0472">Membrane</keyword>
<evidence type="ECO:0000256" key="7">
    <source>
        <dbReference type="ARBA" id="ARBA00023303"/>
    </source>
</evidence>
<proteinExistence type="predicted"/>
<evidence type="ECO:0000259" key="10">
    <source>
        <dbReference type="Pfam" id="PF07885"/>
    </source>
</evidence>
<keyword evidence="12" id="KW-1185">Reference proteome</keyword>
<feature type="transmembrane region" description="Helical" evidence="9">
    <location>
        <begin position="138"/>
        <end position="162"/>
    </location>
</feature>
<evidence type="ECO:0000256" key="4">
    <source>
        <dbReference type="ARBA" id="ARBA00022989"/>
    </source>
</evidence>
<dbReference type="Proteomes" id="UP001321486">
    <property type="component" value="Chromosome"/>
</dbReference>
<feature type="region of interest" description="Disordered" evidence="8">
    <location>
        <begin position="235"/>
        <end position="276"/>
    </location>
</feature>
<evidence type="ECO:0000256" key="5">
    <source>
        <dbReference type="ARBA" id="ARBA00023065"/>
    </source>
</evidence>
<name>A0ABN6XTC5_9MICO</name>
<dbReference type="InterPro" id="IPR013099">
    <property type="entry name" value="K_chnl_dom"/>
</dbReference>
<protein>
    <submittedName>
        <fullName evidence="11">Voltage-gated potassium channel</fullName>
    </submittedName>
</protein>
<evidence type="ECO:0000256" key="3">
    <source>
        <dbReference type="ARBA" id="ARBA00022692"/>
    </source>
</evidence>